<dbReference type="Pfam" id="PF07690">
    <property type="entry name" value="MFS_1"/>
    <property type="match status" value="1"/>
</dbReference>
<dbReference type="EMBL" id="QFPW01000006">
    <property type="protein sequence ID" value="PZQ49800.1"/>
    <property type="molecule type" value="Genomic_DNA"/>
</dbReference>
<dbReference type="GO" id="GO:0042910">
    <property type="term" value="F:xenobiotic transmembrane transporter activity"/>
    <property type="evidence" value="ECO:0007669"/>
    <property type="project" value="InterPro"/>
</dbReference>
<feature type="transmembrane region" description="Helical" evidence="8">
    <location>
        <begin position="163"/>
        <end position="183"/>
    </location>
</feature>
<dbReference type="InterPro" id="IPR004812">
    <property type="entry name" value="Efflux_drug-R_Bcr/CmlA"/>
</dbReference>
<feature type="transmembrane region" description="Helical" evidence="8">
    <location>
        <begin position="370"/>
        <end position="390"/>
    </location>
</feature>
<protein>
    <recommendedName>
        <fullName evidence="8">Bcr/CflA family efflux transporter</fullName>
    </recommendedName>
</protein>
<feature type="transmembrane region" description="Helical" evidence="8">
    <location>
        <begin position="212"/>
        <end position="239"/>
    </location>
</feature>
<feature type="transmembrane region" description="Helical" evidence="8">
    <location>
        <begin position="282"/>
        <end position="302"/>
    </location>
</feature>
<reference evidence="10 11" key="1">
    <citation type="submission" date="2017-08" db="EMBL/GenBank/DDBJ databases">
        <title>Infants hospitalized years apart are colonized by the same room-sourced microbial strains.</title>
        <authorList>
            <person name="Brooks B."/>
            <person name="Olm M.R."/>
            <person name="Firek B.A."/>
            <person name="Baker R."/>
            <person name="Thomas B.C."/>
            <person name="Morowitz M.J."/>
            <person name="Banfield J.F."/>
        </authorList>
    </citation>
    <scope>NUCLEOTIDE SEQUENCE [LARGE SCALE GENOMIC DNA]</scope>
    <source>
        <strain evidence="10">S2_005_002_R2_34</strain>
    </source>
</reference>
<feature type="transmembrane region" description="Helical" evidence="8">
    <location>
        <begin position="251"/>
        <end position="270"/>
    </location>
</feature>
<gene>
    <name evidence="10" type="ORF">DI556_10045</name>
</gene>
<dbReference type="NCBIfam" id="TIGR00710">
    <property type="entry name" value="efflux_Bcr_CflA"/>
    <property type="match status" value="1"/>
</dbReference>
<proteinExistence type="inferred from homology"/>
<feature type="transmembrane region" description="Helical" evidence="8">
    <location>
        <begin position="12"/>
        <end position="30"/>
    </location>
</feature>
<dbReference type="PANTHER" id="PTHR23502">
    <property type="entry name" value="MAJOR FACILITATOR SUPERFAMILY"/>
    <property type="match status" value="1"/>
</dbReference>
<evidence type="ECO:0000256" key="3">
    <source>
        <dbReference type="ARBA" id="ARBA00022448"/>
    </source>
</evidence>
<keyword evidence="5 8" id="KW-0812">Transmembrane</keyword>
<dbReference type="PROSITE" id="PS50850">
    <property type="entry name" value="MFS"/>
    <property type="match status" value="1"/>
</dbReference>
<comment type="similarity">
    <text evidence="2 8">Belongs to the major facilitator superfamily. Bcr/CmlA family.</text>
</comment>
<feature type="transmembrane region" description="Helical" evidence="8">
    <location>
        <begin position="133"/>
        <end position="157"/>
    </location>
</feature>
<feature type="transmembrane region" description="Helical" evidence="8">
    <location>
        <begin position="75"/>
        <end position="94"/>
    </location>
</feature>
<evidence type="ECO:0000256" key="6">
    <source>
        <dbReference type="ARBA" id="ARBA00022989"/>
    </source>
</evidence>
<dbReference type="SUPFAM" id="SSF103473">
    <property type="entry name" value="MFS general substrate transporter"/>
    <property type="match status" value="1"/>
</dbReference>
<dbReference type="PANTHER" id="PTHR23502:SF132">
    <property type="entry name" value="POLYAMINE TRANSPORTER 2-RELATED"/>
    <property type="match status" value="1"/>
</dbReference>
<dbReference type="CDD" id="cd17320">
    <property type="entry name" value="MFS_MdfA_MDR_like"/>
    <property type="match status" value="1"/>
</dbReference>
<comment type="caution">
    <text evidence="10">The sequence shown here is derived from an EMBL/GenBank/DDBJ whole genome shotgun (WGS) entry which is preliminary data.</text>
</comment>
<keyword evidence="8" id="KW-0997">Cell inner membrane</keyword>
<keyword evidence="4" id="KW-1003">Cell membrane</keyword>
<evidence type="ECO:0000256" key="8">
    <source>
        <dbReference type="RuleBase" id="RU365088"/>
    </source>
</evidence>
<dbReference type="GO" id="GO:1990961">
    <property type="term" value="P:xenobiotic detoxification by transmembrane export across the plasma membrane"/>
    <property type="evidence" value="ECO:0007669"/>
    <property type="project" value="InterPro"/>
</dbReference>
<evidence type="ECO:0000256" key="1">
    <source>
        <dbReference type="ARBA" id="ARBA00004651"/>
    </source>
</evidence>
<dbReference type="InterPro" id="IPR011701">
    <property type="entry name" value="MFS"/>
</dbReference>
<evidence type="ECO:0000313" key="10">
    <source>
        <dbReference type="EMBL" id="PZQ49800.1"/>
    </source>
</evidence>
<dbReference type="InterPro" id="IPR020846">
    <property type="entry name" value="MFS_dom"/>
</dbReference>
<evidence type="ECO:0000256" key="2">
    <source>
        <dbReference type="ARBA" id="ARBA00006236"/>
    </source>
</evidence>
<dbReference type="AlphaFoldDB" id="A0A2W5QEF9"/>
<sequence>MKLSDFTKNAIILGLLGAVGPFAIDMYLPAMPTIAEDLGTTIAATQMTLMVFFLAFGLCQLAYGPISDMLGRRPPLVFGVSLFAVASLACAVAPTIEWLILGRLFQGIGASAVMVIPRAIIRDRYTGIEATRMMALVMLVISIGPMLAPLIGSLLILAFGWRAVFFGILGAGLVSLYLVLRVLKETHPPEKRVALSFAALRAGFATLMRDPVFVGLTFIGGLGMSSFFAFLAASSFLYIDHFGLTPTQYSLAFSGNAIGFFAASQFAARLGMRYGPARVVKAAVAGYAAGMLTLLAVTLAGVDSLPVLAALLFVSFAFLGLVIPTAMILALEEHGEIAGIASALGGTLQMMLGALAIAIVSAFFDGTALPMVATIGACATIAFVLSRTTLRRLTG</sequence>
<dbReference type="Proteomes" id="UP000249185">
    <property type="component" value="Unassembled WGS sequence"/>
</dbReference>
<comment type="subcellular location">
    <subcellularLocation>
        <location evidence="8">Cell inner membrane</location>
        <topology evidence="8">Multi-pass membrane protein</topology>
    </subcellularLocation>
    <subcellularLocation>
        <location evidence="1">Cell membrane</location>
        <topology evidence="1">Multi-pass membrane protein</topology>
    </subcellularLocation>
</comment>
<evidence type="ECO:0000256" key="4">
    <source>
        <dbReference type="ARBA" id="ARBA00022475"/>
    </source>
</evidence>
<feature type="domain" description="Major facilitator superfamily (MFS) profile" evidence="9">
    <location>
        <begin position="9"/>
        <end position="394"/>
    </location>
</feature>
<keyword evidence="3 8" id="KW-0813">Transport</keyword>
<evidence type="ECO:0000259" key="9">
    <source>
        <dbReference type="PROSITE" id="PS50850"/>
    </source>
</evidence>
<evidence type="ECO:0000256" key="7">
    <source>
        <dbReference type="ARBA" id="ARBA00023136"/>
    </source>
</evidence>
<keyword evidence="6 8" id="KW-1133">Transmembrane helix</keyword>
<dbReference type="Gene3D" id="1.20.1720.10">
    <property type="entry name" value="Multidrug resistance protein D"/>
    <property type="match status" value="1"/>
</dbReference>
<keyword evidence="7 8" id="KW-0472">Membrane</keyword>
<organism evidence="10 11">
    <name type="scientific">Rhodovulum sulfidophilum</name>
    <name type="common">Rhodobacter sulfidophilus</name>
    <dbReference type="NCBI Taxonomy" id="35806"/>
    <lineage>
        <taxon>Bacteria</taxon>
        <taxon>Pseudomonadati</taxon>
        <taxon>Pseudomonadota</taxon>
        <taxon>Alphaproteobacteria</taxon>
        <taxon>Rhodobacterales</taxon>
        <taxon>Paracoccaceae</taxon>
        <taxon>Rhodovulum</taxon>
    </lineage>
</organism>
<dbReference type="GO" id="GO:0005886">
    <property type="term" value="C:plasma membrane"/>
    <property type="evidence" value="ECO:0007669"/>
    <property type="project" value="UniProtKB-SubCell"/>
</dbReference>
<feature type="transmembrane region" description="Helical" evidence="8">
    <location>
        <begin position="100"/>
        <end position="121"/>
    </location>
</feature>
<accession>A0A2W5QEF9</accession>
<name>A0A2W5QEF9_RHOSU</name>
<feature type="transmembrane region" description="Helical" evidence="8">
    <location>
        <begin position="308"/>
        <end position="331"/>
    </location>
</feature>
<evidence type="ECO:0000313" key="11">
    <source>
        <dbReference type="Proteomes" id="UP000249185"/>
    </source>
</evidence>
<evidence type="ECO:0000256" key="5">
    <source>
        <dbReference type="ARBA" id="ARBA00022692"/>
    </source>
</evidence>
<feature type="transmembrane region" description="Helical" evidence="8">
    <location>
        <begin position="343"/>
        <end position="364"/>
    </location>
</feature>
<feature type="transmembrane region" description="Helical" evidence="8">
    <location>
        <begin position="42"/>
        <end position="63"/>
    </location>
</feature>
<dbReference type="InterPro" id="IPR036259">
    <property type="entry name" value="MFS_trans_sf"/>
</dbReference>